<keyword evidence="1" id="KW-0269">Exonuclease</keyword>
<evidence type="ECO:0000313" key="2">
    <source>
        <dbReference type="Proteomes" id="UP001595191"/>
    </source>
</evidence>
<keyword evidence="1" id="KW-0378">Hydrolase</keyword>
<proteinExistence type="predicted"/>
<protein>
    <submittedName>
        <fullName evidence="1">Exonuclease domain-containing protein</fullName>
    </submittedName>
</protein>
<organism evidence="1 2">
    <name type="scientific">Meishania litoralis</name>
    <dbReference type="NCBI Taxonomy" id="3434685"/>
    <lineage>
        <taxon>Bacteria</taxon>
        <taxon>Pseudomonadati</taxon>
        <taxon>Bacteroidota</taxon>
        <taxon>Flavobacteriia</taxon>
        <taxon>Flavobacteriales</taxon>
        <taxon>Flavobacteriaceae</taxon>
        <taxon>Meishania</taxon>
    </lineage>
</organism>
<dbReference type="Proteomes" id="UP001595191">
    <property type="component" value="Unassembled WGS sequence"/>
</dbReference>
<gene>
    <name evidence="1" type="ORF">ACEZ3G_01725</name>
</gene>
<reference evidence="1" key="1">
    <citation type="submission" date="2024-09" db="EMBL/GenBank/DDBJ databases">
        <authorList>
            <person name="Liu J."/>
        </authorList>
    </citation>
    <scope>NUCLEOTIDE SEQUENCE</scope>
    <source>
        <strain evidence="1">NBU2967</strain>
    </source>
</reference>
<accession>A0ACC7LF35</accession>
<keyword evidence="1" id="KW-0540">Nuclease</keyword>
<dbReference type="EMBL" id="JBHFPV010000001">
    <property type="protein sequence ID" value="MFH6602178.1"/>
    <property type="molecule type" value="Genomic_DNA"/>
</dbReference>
<name>A0ACC7LF35_9FLAO</name>
<comment type="caution">
    <text evidence="1">The sequence shown here is derived from an EMBL/GenBank/DDBJ whole genome shotgun (WGS) entry which is preliminary data.</text>
</comment>
<keyword evidence="2" id="KW-1185">Reference proteome</keyword>
<evidence type="ECO:0000313" key="1">
    <source>
        <dbReference type="EMBL" id="MFH6602178.1"/>
    </source>
</evidence>
<sequence length="463" mass="52307">MNYSIVDIETTGNGIKGNKITEICIFKFDGTDIVDEFTSLVNPECAIPYFITGLTGIDGTMVRDAPKFHEISEKIIDFMKDTIFVAHSVNFDYNVIKNEFKAIGIDFTLKKLCTVRLSRKLIPGYHSYSLGKLCSALGIPLTERHRARGDAQATVLLFKKLLNTEGASAVFKSFLNARSQEATLPPSLPKAAFEKLPSQPGIYYFKDSKGKIIYVGKAIDIKKRVLGHFYDKSTKEVHMCRITADIDFELSGSELLALLMESNAIKKHYPEYNRAQKRTLQQYAIFSYEDRNGVQHLAFNKAKLAPNALITFTNMTDCRLYLEEICKNFGLCAKYCHLQENITSCSHYRIPQCNGICRGIESSSQYNQSVDAAIAHMQLRKEHFVIKERGRNHGETAFVLVQNDTYMGYGFIENSQQISTFEDLDPFLKPQKDTVEANGIIRAYVNRHPDKVLSISDTTANLI</sequence>